<dbReference type="Gene3D" id="3.40.30.10">
    <property type="entry name" value="Glutaredoxin"/>
    <property type="match status" value="1"/>
</dbReference>
<dbReference type="RefSeq" id="WP_015232424.1">
    <property type="nucleotide sequence ID" value="NC_019791.1"/>
</dbReference>
<dbReference type="SUPFAM" id="SSF52833">
    <property type="entry name" value="Thioredoxin-like"/>
    <property type="match status" value="1"/>
</dbReference>
<evidence type="ECO:0008006" key="3">
    <source>
        <dbReference type="Google" id="ProtNLM"/>
    </source>
</evidence>
<evidence type="ECO:0000313" key="1">
    <source>
        <dbReference type="EMBL" id="AFZ70527.1"/>
    </source>
</evidence>
<dbReference type="eggNOG" id="arCOG06075">
    <property type="taxonomic scope" value="Archaea"/>
</dbReference>
<evidence type="ECO:0000313" key="2">
    <source>
        <dbReference type="Proteomes" id="UP000010469"/>
    </source>
</evidence>
<organism evidence="1 2">
    <name type="scientific">Caldisphaera lagunensis (strain DSM 15908 / JCM 11604 / ANMR 0165 / IC-154)</name>
    <dbReference type="NCBI Taxonomy" id="1056495"/>
    <lineage>
        <taxon>Archaea</taxon>
        <taxon>Thermoproteota</taxon>
        <taxon>Thermoprotei</taxon>
        <taxon>Acidilobales</taxon>
        <taxon>Caldisphaeraceae</taxon>
        <taxon>Caldisphaera</taxon>
    </lineage>
</organism>
<protein>
    <recommendedName>
        <fullName evidence="3">Thioredoxin domain-containing protein</fullName>
    </recommendedName>
</protein>
<dbReference type="AlphaFoldDB" id="L0ABM5"/>
<dbReference type="EMBL" id="CP003378">
    <property type="protein sequence ID" value="AFZ70527.1"/>
    <property type="molecule type" value="Genomic_DNA"/>
</dbReference>
<dbReference type="GeneID" id="14212045"/>
<dbReference type="InParanoid" id="L0ABM5"/>
<gene>
    <name evidence="1" type="ordered locus">Calag_0785</name>
</gene>
<dbReference type="STRING" id="1056495.Calag_0785"/>
<accession>L0ABM5</accession>
<keyword evidence="2" id="KW-1185">Reference proteome</keyword>
<name>L0ABM5_CALLD</name>
<sequence>MDSNSIPNSNGFYFFDPKSFKWVIIACDETNLNYFHDGVNIIYFSNNLCPACKIFNLIWYPFVNNFSKTKNTYFYVFVCEWFTEFCNSDCSRKGFIYFKIKASPTVVIIIKHKDKIVKKVIEGNVGIDILNEIVNESISLYKKFLEN</sequence>
<dbReference type="InterPro" id="IPR036249">
    <property type="entry name" value="Thioredoxin-like_sf"/>
</dbReference>
<dbReference type="OrthoDB" id="31384at2157"/>
<dbReference type="KEGG" id="clg:Calag_0785"/>
<dbReference type="HOGENOM" id="CLU_1763780_0_0_2"/>
<reference evidence="2" key="1">
    <citation type="submission" date="2012-03" db="EMBL/GenBank/DDBJ databases">
        <title>Complete genome of Caldisphaera lagunensis DSM 15908.</title>
        <authorList>
            <person name="Lucas S."/>
            <person name="Copeland A."/>
            <person name="Lapidus A."/>
            <person name="Glavina del Rio T."/>
            <person name="Dalin E."/>
            <person name="Tice H."/>
            <person name="Bruce D."/>
            <person name="Goodwin L."/>
            <person name="Pitluck S."/>
            <person name="Peters L."/>
            <person name="Mikhailova N."/>
            <person name="Teshima H."/>
            <person name="Kyrpides N."/>
            <person name="Mavromatis K."/>
            <person name="Ivanova N."/>
            <person name="Brettin T."/>
            <person name="Detter J.C."/>
            <person name="Han C."/>
            <person name="Larimer F."/>
            <person name="Land M."/>
            <person name="Hauser L."/>
            <person name="Markowitz V."/>
            <person name="Cheng J.-F."/>
            <person name="Hugenholtz P."/>
            <person name="Woyke T."/>
            <person name="Wu D."/>
            <person name="Spring S."/>
            <person name="Schroeder M."/>
            <person name="Brambilla E."/>
            <person name="Klenk H.-P."/>
            <person name="Eisen J.A."/>
        </authorList>
    </citation>
    <scope>NUCLEOTIDE SEQUENCE [LARGE SCALE GENOMIC DNA]</scope>
    <source>
        <strain evidence="2">DSM 15908 / JCM 11604 / IC-154</strain>
    </source>
</reference>
<proteinExistence type="predicted"/>
<dbReference type="Proteomes" id="UP000010469">
    <property type="component" value="Chromosome"/>
</dbReference>